<dbReference type="EMBL" id="SRXV01000003">
    <property type="protein sequence ID" value="TGY92267.1"/>
    <property type="molecule type" value="Genomic_DNA"/>
</dbReference>
<gene>
    <name evidence="1" type="ORF">E5162_11490</name>
</gene>
<name>A0A4S2H8V0_9PROT</name>
<dbReference type="Gene3D" id="3.40.50.150">
    <property type="entry name" value="Vaccinia Virus protein VP39"/>
    <property type="match status" value="1"/>
</dbReference>
<proteinExistence type="predicted"/>
<dbReference type="OrthoDB" id="213472at2"/>
<keyword evidence="2" id="KW-1185">Reference proteome</keyword>
<keyword evidence="1" id="KW-0808">Transferase</keyword>
<dbReference type="Pfam" id="PF13489">
    <property type="entry name" value="Methyltransf_23"/>
    <property type="match status" value="1"/>
</dbReference>
<protein>
    <submittedName>
        <fullName evidence="1">Methyltransferase domain-containing protein</fullName>
    </submittedName>
</protein>
<dbReference type="CDD" id="cd02440">
    <property type="entry name" value="AdoMet_MTases"/>
    <property type="match status" value="1"/>
</dbReference>
<reference evidence="1 2" key="1">
    <citation type="journal article" date="2013" name="Int. J. Syst. Evol. Microbiol.">
        <title>Marinicauda pacifica gen. nov., sp. nov., a prosthecate alphaproteobacterium of the family Hyphomonadaceae isolated from deep seawater.</title>
        <authorList>
            <person name="Zhang X.Y."/>
            <person name="Li G.W."/>
            <person name="Wang C.S."/>
            <person name="Zhang Y.J."/>
            <person name="Xu X.W."/>
            <person name="Li H."/>
            <person name="Liu A."/>
            <person name="Liu C."/>
            <person name="Xie B.B."/>
            <person name="Qin Q.L."/>
            <person name="Xu Z."/>
            <person name="Chen X.L."/>
            <person name="Zhou B.C."/>
            <person name="Zhang Y.Z."/>
        </authorList>
    </citation>
    <scope>NUCLEOTIDE SEQUENCE [LARGE SCALE GENOMIC DNA]</scope>
    <source>
        <strain evidence="1 2">P-1 km-3</strain>
    </source>
</reference>
<dbReference type="PANTHER" id="PTHR43861">
    <property type="entry name" value="TRANS-ACONITATE 2-METHYLTRANSFERASE-RELATED"/>
    <property type="match status" value="1"/>
</dbReference>
<dbReference type="AlphaFoldDB" id="A0A4S2H8V0"/>
<organism evidence="1 2">
    <name type="scientific">Marinicauda pacifica</name>
    <dbReference type="NCBI Taxonomy" id="1133559"/>
    <lineage>
        <taxon>Bacteria</taxon>
        <taxon>Pseudomonadati</taxon>
        <taxon>Pseudomonadota</taxon>
        <taxon>Alphaproteobacteria</taxon>
        <taxon>Maricaulales</taxon>
        <taxon>Maricaulaceae</taxon>
        <taxon>Marinicauda</taxon>
    </lineage>
</organism>
<dbReference type="PANTHER" id="PTHR43861:SF1">
    <property type="entry name" value="TRANS-ACONITATE 2-METHYLTRANSFERASE"/>
    <property type="match status" value="1"/>
</dbReference>
<evidence type="ECO:0000313" key="2">
    <source>
        <dbReference type="Proteomes" id="UP000305451"/>
    </source>
</evidence>
<dbReference type="GO" id="GO:0032259">
    <property type="term" value="P:methylation"/>
    <property type="evidence" value="ECO:0007669"/>
    <property type="project" value="UniProtKB-KW"/>
</dbReference>
<dbReference type="RefSeq" id="WP_135945400.1">
    <property type="nucleotide sequence ID" value="NZ_BMEI01000003.1"/>
</dbReference>
<dbReference type="SUPFAM" id="SSF53335">
    <property type="entry name" value="S-adenosyl-L-methionine-dependent methyltransferases"/>
    <property type="match status" value="1"/>
</dbReference>
<dbReference type="Proteomes" id="UP000305451">
    <property type="component" value="Unassembled WGS sequence"/>
</dbReference>
<comment type="caution">
    <text evidence="1">The sequence shown here is derived from an EMBL/GenBank/DDBJ whole genome shotgun (WGS) entry which is preliminary data.</text>
</comment>
<accession>A0A4S2H8V0</accession>
<sequence length="252" mass="27813">MNAVDLMTGQWLDEAGIGRGQRLLDIGCGPGVVTEMLARRVGPGGHVWGADIDAGMLNVARRRLDAAGLSDRVDLIQAGFDAAPEDAKGWDGVVGRRVLKYQRDPVAALKALFPALRPGGHVLFHEHDMVTADDPRADLPLHRTVRSWLRQMLEHEGAHLNMGHDLHRAFTEAGYKVEKVEARANVLTPDSDYPIAQIIAGVMPRLERYGIVKTGEVDTELLDHSLRQERRRAGATLVWELVFCGWARKPAD</sequence>
<dbReference type="GO" id="GO:0008168">
    <property type="term" value="F:methyltransferase activity"/>
    <property type="evidence" value="ECO:0007669"/>
    <property type="project" value="UniProtKB-KW"/>
</dbReference>
<dbReference type="InterPro" id="IPR029063">
    <property type="entry name" value="SAM-dependent_MTases_sf"/>
</dbReference>
<evidence type="ECO:0000313" key="1">
    <source>
        <dbReference type="EMBL" id="TGY92267.1"/>
    </source>
</evidence>
<keyword evidence="1" id="KW-0489">Methyltransferase</keyword>